<feature type="compositionally biased region" description="Basic and acidic residues" evidence="1">
    <location>
        <begin position="42"/>
        <end position="60"/>
    </location>
</feature>
<evidence type="ECO:0000313" key="2">
    <source>
        <dbReference type="EMBL" id="RAV17509.1"/>
    </source>
</evidence>
<protein>
    <submittedName>
        <fullName evidence="2">Uncharacterized protein</fullName>
    </submittedName>
</protein>
<dbReference type="EMBL" id="QMEV01000001">
    <property type="protein sequence ID" value="RAV17509.1"/>
    <property type="molecule type" value="Genomic_DNA"/>
</dbReference>
<dbReference type="AlphaFoldDB" id="A0A329MBR5"/>
<sequence>MSYPITRVVVKDNPPPKRPVISVGRIYPTVISPEPETVFSTVRREEDSEAEKSAETETKVVRGRRRPAPKANEAAESK</sequence>
<accession>A0A329MBR5</accession>
<dbReference type="Proteomes" id="UP000250915">
    <property type="component" value="Unassembled WGS sequence"/>
</dbReference>
<evidence type="ECO:0000313" key="3">
    <source>
        <dbReference type="Proteomes" id="UP000250915"/>
    </source>
</evidence>
<name>A0A329MBR5_9MYCO</name>
<gene>
    <name evidence="2" type="ORF">DQP57_00345</name>
</gene>
<dbReference type="RefSeq" id="WP_112630636.1">
    <property type="nucleotide sequence ID" value="NZ_QMEV01000001.1"/>
</dbReference>
<evidence type="ECO:0000256" key="1">
    <source>
        <dbReference type="SAM" id="MobiDB-lite"/>
    </source>
</evidence>
<reference evidence="2 3" key="1">
    <citation type="submission" date="2018-06" db="EMBL/GenBank/DDBJ databases">
        <title>NTM in soil in Japan.</title>
        <authorList>
            <person name="Ohya K."/>
        </authorList>
    </citation>
    <scope>NUCLEOTIDE SEQUENCE [LARGE SCALE GENOMIC DNA]</scope>
    <source>
        <strain evidence="2 3">GF28</strain>
    </source>
</reference>
<feature type="region of interest" description="Disordered" evidence="1">
    <location>
        <begin position="40"/>
        <end position="78"/>
    </location>
</feature>
<proteinExistence type="predicted"/>
<comment type="caution">
    <text evidence="2">The sequence shown here is derived from an EMBL/GenBank/DDBJ whole genome shotgun (WGS) entry which is preliminary data.</text>
</comment>
<organism evidence="2 3">
    <name type="scientific">Mycobacterium colombiense</name>
    <dbReference type="NCBI Taxonomy" id="339268"/>
    <lineage>
        <taxon>Bacteria</taxon>
        <taxon>Bacillati</taxon>
        <taxon>Actinomycetota</taxon>
        <taxon>Actinomycetes</taxon>
        <taxon>Mycobacteriales</taxon>
        <taxon>Mycobacteriaceae</taxon>
        <taxon>Mycobacterium</taxon>
        <taxon>Mycobacterium avium complex (MAC)</taxon>
    </lineage>
</organism>